<name>A0A544SIU0_9BACI</name>
<dbReference type="InterPro" id="IPR052032">
    <property type="entry name" value="ATP-dep_AA_Ligase"/>
</dbReference>
<dbReference type="InterPro" id="IPR011761">
    <property type="entry name" value="ATP-grasp"/>
</dbReference>
<dbReference type="GO" id="GO:0016874">
    <property type="term" value="F:ligase activity"/>
    <property type="evidence" value="ECO:0007669"/>
    <property type="project" value="UniProtKB-KW"/>
</dbReference>
<dbReference type="EMBL" id="VDGG01000074">
    <property type="protein sequence ID" value="TQR05123.1"/>
    <property type="molecule type" value="Genomic_DNA"/>
</dbReference>
<evidence type="ECO:0000256" key="4">
    <source>
        <dbReference type="PROSITE-ProRule" id="PRU00409"/>
    </source>
</evidence>
<accession>A0A544SIU0</accession>
<dbReference type="InterPro" id="IPR040570">
    <property type="entry name" value="LAL_C2"/>
</dbReference>
<dbReference type="Pfam" id="PF18603">
    <property type="entry name" value="LAL_C2"/>
    <property type="match status" value="1"/>
</dbReference>
<keyword evidence="2 4" id="KW-0547">Nucleotide-binding</keyword>
<dbReference type="Pfam" id="PF13535">
    <property type="entry name" value="ATP-grasp_4"/>
    <property type="match status" value="1"/>
</dbReference>
<keyword evidence="3 4" id="KW-0067">ATP-binding</keyword>
<protein>
    <submittedName>
        <fullName evidence="6">ATP-grasp domain-containing protein</fullName>
    </submittedName>
</protein>
<evidence type="ECO:0000259" key="5">
    <source>
        <dbReference type="PROSITE" id="PS50975"/>
    </source>
</evidence>
<comment type="caution">
    <text evidence="6">The sequence shown here is derived from an EMBL/GenBank/DDBJ whole genome shotgun (WGS) entry which is preliminary data.</text>
</comment>
<dbReference type="PANTHER" id="PTHR43585:SF2">
    <property type="entry name" value="ATP-GRASP ENZYME FSQD"/>
    <property type="match status" value="1"/>
</dbReference>
<evidence type="ECO:0000313" key="7">
    <source>
        <dbReference type="Proteomes" id="UP000318937"/>
    </source>
</evidence>
<evidence type="ECO:0000256" key="3">
    <source>
        <dbReference type="ARBA" id="ARBA00022840"/>
    </source>
</evidence>
<dbReference type="Proteomes" id="UP000318937">
    <property type="component" value="Unassembled WGS sequence"/>
</dbReference>
<feature type="domain" description="ATP-grasp" evidence="5">
    <location>
        <begin position="118"/>
        <end position="313"/>
    </location>
</feature>
<organism evidence="6 7">
    <name type="scientific">Psychrobacillus soli</name>
    <dbReference type="NCBI Taxonomy" id="1543965"/>
    <lineage>
        <taxon>Bacteria</taxon>
        <taxon>Bacillati</taxon>
        <taxon>Bacillota</taxon>
        <taxon>Bacilli</taxon>
        <taxon>Bacillales</taxon>
        <taxon>Bacillaceae</taxon>
        <taxon>Psychrobacillus</taxon>
    </lineage>
</organism>
<dbReference type="Gene3D" id="3.30.470.20">
    <property type="entry name" value="ATP-grasp fold, B domain"/>
    <property type="match status" value="1"/>
</dbReference>
<keyword evidence="7" id="KW-1185">Reference proteome</keyword>
<proteinExistence type="predicted"/>
<evidence type="ECO:0000313" key="6">
    <source>
        <dbReference type="EMBL" id="TQR05123.1"/>
    </source>
</evidence>
<dbReference type="Gene3D" id="3.30.1490.20">
    <property type="entry name" value="ATP-grasp fold, A domain"/>
    <property type="match status" value="1"/>
</dbReference>
<dbReference type="PANTHER" id="PTHR43585">
    <property type="entry name" value="FUMIPYRROLE BIOSYNTHESIS PROTEIN C"/>
    <property type="match status" value="1"/>
</dbReference>
<dbReference type="PROSITE" id="PS50975">
    <property type="entry name" value="ATP_GRASP"/>
    <property type="match status" value="1"/>
</dbReference>
<dbReference type="GO" id="GO:0046872">
    <property type="term" value="F:metal ion binding"/>
    <property type="evidence" value="ECO:0007669"/>
    <property type="project" value="InterPro"/>
</dbReference>
<dbReference type="InterPro" id="IPR013815">
    <property type="entry name" value="ATP_grasp_subdomain_1"/>
</dbReference>
<evidence type="ECO:0000256" key="2">
    <source>
        <dbReference type="ARBA" id="ARBA00022741"/>
    </source>
</evidence>
<gene>
    <name evidence="6" type="ORF">FG383_19855</name>
</gene>
<sequence length="409" mass="45974">MNRLKAIIFISTNKSGSSREAIKAAEHMGYFTILFTSNEKQIQQREEYTDVHKMVSVNTNNLDNMREEISKLQTKGVDIKTIVSFVDPFVHTASILCDEFCHNYLLSSAIEIMENKEKTRLSLKDQPYTPKFFLIKPDESIPTDTICKQLNFPIIVKSPKSTGSKDVLLATGKEQLEKHIESLRNKSPDNSIMIEEYIEGEQYLVEALVHKHKARIVGVIEQEITKNKRFIITGYGVLANVPVRIRTGIEQVLQSIITELGIENGALHLEIRLSTNGWKLIEINPRISGGAMNKMIQAAFGFSLVEETLKLFLGKSPALVPKHKKYVFTKYVVSTKKGILEKVTGKGRAKKFPGVVEVYVKPRIGTLLIPPLSMGHRYAYVIATGSSLEEAKTHANTAASEITFHLKEE</sequence>
<reference evidence="6 7" key="1">
    <citation type="submission" date="2019-05" db="EMBL/GenBank/DDBJ databases">
        <title>Psychrobacillus vulpis sp. nov., a new species isolated from feces of a red fox that inhabits in The Tablas de Daimiel Natural Park, Albacete, Spain.</title>
        <authorList>
            <person name="Rodriguez M."/>
            <person name="Reina J.C."/>
            <person name="Bejar V."/>
            <person name="Llamas I."/>
        </authorList>
    </citation>
    <scope>NUCLEOTIDE SEQUENCE [LARGE SCALE GENOMIC DNA]</scope>
    <source>
        <strain evidence="6 7">NHI-2</strain>
    </source>
</reference>
<dbReference type="SUPFAM" id="SSF56059">
    <property type="entry name" value="Glutathione synthetase ATP-binding domain-like"/>
    <property type="match status" value="1"/>
</dbReference>
<evidence type="ECO:0000256" key="1">
    <source>
        <dbReference type="ARBA" id="ARBA00022598"/>
    </source>
</evidence>
<dbReference type="Gene3D" id="3.40.50.20">
    <property type="match status" value="1"/>
</dbReference>
<dbReference type="AlphaFoldDB" id="A0A544SIU0"/>
<dbReference type="OrthoDB" id="9803907at2"/>
<keyword evidence="1" id="KW-0436">Ligase</keyword>
<dbReference type="GO" id="GO:0005524">
    <property type="term" value="F:ATP binding"/>
    <property type="evidence" value="ECO:0007669"/>
    <property type="project" value="UniProtKB-UniRule"/>
</dbReference>